<evidence type="ECO:0000313" key="4">
    <source>
        <dbReference type="WBParaSite" id="PgE017_g001_t01"/>
    </source>
</evidence>
<name>A0A915A279_PARUN</name>
<feature type="compositionally biased region" description="Basic and acidic residues" evidence="1">
    <location>
        <begin position="52"/>
        <end position="61"/>
    </location>
</feature>
<proteinExistence type="predicted"/>
<sequence>MAGSPATNDGGQSEQDTFETFVGIDLKDPTAPEEAVGRAKKHASFRMLEAAARADGDHETPEAPGLARFGAASTASEGRAVSTTPQHDLNNDKFVAVEVIRPLHVTEFEDPAVRARFVRIVFSIVGVMVG</sequence>
<dbReference type="WBParaSite" id="PgE017_g001_t01">
    <property type="protein sequence ID" value="PgE017_g001_t01"/>
    <property type="gene ID" value="PgE017_g001"/>
</dbReference>
<accession>A0A915A279</accession>
<keyword evidence="2" id="KW-1185">Reference proteome</keyword>
<evidence type="ECO:0000313" key="2">
    <source>
        <dbReference type="Proteomes" id="UP000887569"/>
    </source>
</evidence>
<dbReference type="WBParaSite" id="PgE015_g001_t01">
    <property type="protein sequence ID" value="PgE015_g001_t01"/>
    <property type="gene ID" value="PgE015_g001"/>
</dbReference>
<evidence type="ECO:0000313" key="3">
    <source>
        <dbReference type="WBParaSite" id="PgE015_g001_t01"/>
    </source>
</evidence>
<dbReference type="AlphaFoldDB" id="A0A915A279"/>
<organism evidence="2 3">
    <name type="scientific">Parascaris univalens</name>
    <name type="common">Nematode worm</name>
    <dbReference type="NCBI Taxonomy" id="6257"/>
    <lineage>
        <taxon>Eukaryota</taxon>
        <taxon>Metazoa</taxon>
        <taxon>Ecdysozoa</taxon>
        <taxon>Nematoda</taxon>
        <taxon>Chromadorea</taxon>
        <taxon>Rhabditida</taxon>
        <taxon>Spirurina</taxon>
        <taxon>Ascaridomorpha</taxon>
        <taxon>Ascaridoidea</taxon>
        <taxon>Ascarididae</taxon>
        <taxon>Parascaris</taxon>
    </lineage>
</organism>
<feature type="compositionally biased region" description="Polar residues" evidence="1">
    <location>
        <begin position="1"/>
        <end position="15"/>
    </location>
</feature>
<feature type="region of interest" description="Disordered" evidence="1">
    <location>
        <begin position="1"/>
        <end position="39"/>
    </location>
</feature>
<dbReference type="Proteomes" id="UP000887569">
    <property type="component" value="Unplaced"/>
</dbReference>
<reference evidence="3 4" key="1">
    <citation type="submission" date="2022-11" db="UniProtKB">
        <authorList>
            <consortium name="WormBaseParasite"/>
        </authorList>
    </citation>
    <scope>IDENTIFICATION</scope>
</reference>
<evidence type="ECO:0000256" key="1">
    <source>
        <dbReference type="SAM" id="MobiDB-lite"/>
    </source>
</evidence>
<feature type="region of interest" description="Disordered" evidence="1">
    <location>
        <begin position="51"/>
        <end position="88"/>
    </location>
</feature>
<feature type="compositionally biased region" description="Polar residues" evidence="1">
    <location>
        <begin position="73"/>
        <end position="88"/>
    </location>
</feature>
<protein>
    <submittedName>
        <fullName evidence="3 4">Uncharacterized protein</fullName>
    </submittedName>
</protein>